<dbReference type="PROSITE" id="PS50086">
    <property type="entry name" value="TBC_RABGAP"/>
    <property type="match status" value="1"/>
</dbReference>
<gene>
    <name evidence="4" type="ORF">BLA29_002180</name>
</gene>
<feature type="region of interest" description="Disordered" evidence="2">
    <location>
        <begin position="71"/>
        <end position="109"/>
    </location>
</feature>
<feature type="region of interest" description="Disordered" evidence="2">
    <location>
        <begin position="1"/>
        <end position="38"/>
    </location>
</feature>
<dbReference type="EMBL" id="MUJZ01015900">
    <property type="protein sequence ID" value="OTF80952.1"/>
    <property type="molecule type" value="Genomic_DNA"/>
</dbReference>
<evidence type="ECO:0000313" key="4">
    <source>
        <dbReference type="EMBL" id="OTF80952.1"/>
    </source>
</evidence>
<feature type="compositionally biased region" description="Basic and acidic residues" evidence="2">
    <location>
        <begin position="763"/>
        <end position="775"/>
    </location>
</feature>
<keyword evidence="5" id="KW-1185">Reference proteome</keyword>
<feature type="compositionally biased region" description="Polar residues" evidence="2">
    <location>
        <begin position="27"/>
        <end position="38"/>
    </location>
</feature>
<evidence type="ECO:0000259" key="3">
    <source>
        <dbReference type="PROSITE" id="PS50086"/>
    </source>
</evidence>
<dbReference type="AlphaFoldDB" id="A0A1Y3BJB7"/>
<dbReference type="InterPro" id="IPR035969">
    <property type="entry name" value="Rab-GAP_TBC_sf"/>
</dbReference>
<feature type="coiled-coil region" evidence="1">
    <location>
        <begin position="191"/>
        <end position="225"/>
    </location>
</feature>
<feature type="region of interest" description="Disordered" evidence="2">
    <location>
        <begin position="763"/>
        <end position="786"/>
    </location>
</feature>
<reference evidence="4 5" key="1">
    <citation type="submission" date="2017-03" db="EMBL/GenBank/DDBJ databases">
        <title>Genome Survey of Euroglyphus maynei.</title>
        <authorList>
            <person name="Arlian L.G."/>
            <person name="Morgan M.S."/>
            <person name="Rider S.D."/>
        </authorList>
    </citation>
    <scope>NUCLEOTIDE SEQUENCE [LARGE SCALE GENOMIC DNA]</scope>
    <source>
        <strain evidence="4">Arlian Lab</strain>
        <tissue evidence="4">Whole body</tissue>
    </source>
</reference>
<dbReference type="GO" id="GO:0005096">
    <property type="term" value="F:GTPase activator activity"/>
    <property type="evidence" value="ECO:0007669"/>
    <property type="project" value="TreeGrafter"/>
</dbReference>
<dbReference type="SUPFAM" id="SSF47923">
    <property type="entry name" value="Ypt/Rab-GAP domain of gyp1p"/>
    <property type="match status" value="2"/>
</dbReference>
<feature type="non-terminal residue" evidence="4">
    <location>
        <position position="1"/>
    </location>
</feature>
<dbReference type="Pfam" id="PF00566">
    <property type="entry name" value="RabGAP-TBC"/>
    <property type="match status" value="1"/>
</dbReference>
<dbReference type="PANTHER" id="PTHR47219">
    <property type="entry name" value="RAB GTPASE-ACTIVATING PROTEIN 1-LIKE"/>
    <property type="match status" value="1"/>
</dbReference>
<dbReference type="PANTHER" id="PTHR47219:SF20">
    <property type="entry name" value="TBC1 DOMAIN FAMILY MEMBER 2B"/>
    <property type="match status" value="1"/>
</dbReference>
<accession>A0A1Y3BJB7</accession>
<dbReference type="GO" id="GO:0031267">
    <property type="term" value="F:small GTPase binding"/>
    <property type="evidence" value="ECO:0007669"/>
    <property type="project" value="TreeGrafter"/>
</dbReference>
<comment type="caution">
    <text evidence="4">The sequence shown here is derived from an EMBL/GenBank/DDBJ whole genome shotgun (WGS) entry which is preliminary data.</text>
</comment>
<evidence type="ECO:0000313" key="5">
    <source>
        <dbReference type="Proteomes" id="UP000194236"/>
    </source>
</evidence>
<protein>
    <submittedName>
        <fullName evidence="4">TBC1 domain family member 2B-like protein</fullName>
    </submittedName>
</protein>
<dbReference type="InterPro" id="IPR000195">
    <property type="entry name" value="Rab-GAP-TBC_dom"/>
</dbReference>
<name>A0A1Y3BJB7_EURMA</name>
<dbReference type="Proteomes" id="UP000194236">
    <property type="component" value="Unassembled WGS sequence"/>
</dbReference>
<sequence length="786" mass="91637">FQRLAEPLPNRSDKSFFSIDTTDTTTNESNGSNRNQSCDMNTVEQLHSRSRILNEKIVKPKPKFSNLSIQKRTQSLPPAERERQLSVPNTNNNENIDHRRPSRLFGGMFSGKPNKQLVKNIQDDSVEINCPQCKRSNGSLIALRHDKMALEDEVKTNREVIKILQDQLRIFNQNEKPSNCSDTNDPKCDDIIALKIKLNTMAKENEKLVEENRSLLTQKQVLEEMLESRDRSLVSLTHEVYDLECKNSRMQTHAELEREFIQDEVPKKLRQKIEQLEDTAIAFEQQNYFLNKEIIELNEIRRILEIKQKQSEAKLCEVEAKSSQIQSKLLSLLKEINQCIQLEERNQKEEFHGIGSSSSSNSFVNNESVKQLVSRLLEESSLDIPLSWKPGNRSRSGWSNQSASNSICGTDYDELGFYHHNNERPRCYDFVLDPDKSEITWRSKWDHFMSNLTNHGEVPIGNFELKQMIRLGVPQDYRCKIWRSLIHQRVKDLKTKLSDDYYESLLRNRSKIGSQSKVLDPSAKQIELDLLRTLPNNRHFENLESDGIERLRRVLLAYSLHNPSVGYCQGLNRLAAVALLFMPEEDAFWCLVAIVETIMPKDYYGRNLLGAHVDQYVLRDLITEKLPQLSQQMDLHHIEISLFSWFLTIFVDNVPVFVYLHIWDVFLHEGSKVLFRFALAILRLHESELIQMTDSASMNQFLRTLDERQFNLQRLSDIAFRELNPFPSRLVRSKRTHYTSLVIEELRKIDEFRHTLDNDQSNCEKSEKLKSKENSQRSSFDDNESD</sequence>
<keyword evidence="1" id="KW-0175">Coiled coil</keyword>
<feature type="domain" description="Rab-GAP TBC" evidence="3">
    <location>
        <begin position="472"/>
        <end position="670"/>
    </location>
</feature>
<evidence type="ECO:0000256" key="1">
    <source>
        <dbReference type="SAM" id="Coils"/>
    </source>
</evidence>
<dbReference type="OrthoDB" id="294251at2759"/>
<dbReference type="SMART" id="SM00164">
    <property type="entry name" value="TBC"/>
    <property type="match status" value="1"/>
</dbReference>
<evidence type="ECO:0000256" key="2">
    <source>
        <dbReference type="SAM" id="MobiDB-lite"/>
    </source>
</evidence>
<dbReference type="FunFam" id="1.10.8.270:FF:000014">
    <property type="entry name" value="Putative TBC1 domain family member 2B"/>
    <property type="match status" value="1"/>
</dbReference>
<dbReference type="Gene3D" id="1.10.472.80">
    <property type="entry name" value="Ypt/Rab-GAP domain of gyp1p, domain 3"/>
    <property type="match status" value="1"/>
</dbReference>
<dbReference type="InterPro" id="IPR050302">
    <property type="entry name" value="Rab_GAP_TBC_domain"/>
</dbReference>
<organism evidence="4 5">
    <name type="scientific">Euroglyphus maynei</name>
    <name type="common">Mayne's house dust mite</name>
    <dbReference type="NCBI Taxonomy" id="6958"/>
    <lineage>
        <taxon>Eukaryota</taxon>
        <taxon>Metazoa</taxon>
        <taxon>Ecdysozoa</taxon>
        <taxon>Arthropoda</taxon>
        <taxon>Chelicerata</taxon>
        <taxon>Arachnida</taxon>
        <taxon>Acari</taxon>
        <taxon>Acariformes</taxon>
        <taxon>Sarcoptiformes</taxon>
        <taxon>Astigmata</taxon>
        <taxon>Psoroptidia</taxon>
        <taxon>Analgoidea</taxon>
        <taxon>Pyroglyphidae</taxon>
        <taxon>Pyroglyphinae</taxon>
        <taxon>Euroglyphus</taxon>
    </lineage>
</organism>
<proteinExistence type="predicted"/>
<dbReference type="Gene3D" id="1.10.8.270">
    <property type="entry name" value="putative rabgap domain of human tbc1 domain family member 14 like domains"/>
    <property type="match status" value="1"/>
</dbReference>